<dbReference type="Gene3D" id="3.30.390.30">
    <property type="match status" value="1"/>
</dbReference>
<dbReference type="SUPFAM" id="SSF55424">
    <property type="entry name" value="FAD/NAD-linked reductases, dimerisation (C-terminal) domain"/>
    <property type="match status" value="1"/>
</dbReference>
<dbReference type="InterPro" id="IPR016156">
    <property type="entry name" value="FAD/NAD-linked_Rdtase_dimer_sf"/>
</dbReference>
<dbReference type="GO" id="GO:0016651">
    <property type="term" value="F:oxidoreductase activity, acting on NAD(P)H"/>
    <property type="evidence" value="ECO:0007669"/>
    <property type="project" value="TreeGrafter"/>
</dbReference>
<keyword evidence="4" id="KW-0560">Oxidoreductase</keyword>
<evidence type="ECO:0000256" key="3">
    <source>
        <dbReference type="ARBA" id="ARBA00022827"/>
    </source>
</evidence>
<dbReference type="InterPro" id="IPR023753">
    <property type="entry name" value="FAD/NAD-binding_dom"/>
</dbReference>
<dbReference type="Pfam" id="PF07992">
    <property type="entry name" value="Pyr_redox_2"/>
    <property type="match status" value="1"/>
</dbReference>
<evidence type="ECO:0000313" key="7">
    <source>
        <dbReference type="EMBL" id="MBM3090949.1"/>
    </source>
</evidence>
<evidence type="ECO:0000259" key="5">
    <source>
        <dbReference type="Pfam" id="PF07992"/>
    </source>
</evidence>
<name>A0AAW4FI98_9HYPH</name>
<comment type="caution">
    <text evidence="7">The sequence shown here is derived from an EMBL/GenBank/DDBJ whole genome shotgun (WGS) entry which is preliminary data.</text>
</comment>
<dbReference type="PRINTS" id="PR00411">
    <property type="entry name" value="PNDRDTASEI"/>
</dbReference>
<evidence type="ECO:0000256" key="4">
    <source>
        <dbReference type="ARBA" id="ARBA00023002"/>
    </source>
</evidence>
<organism evidence="7 8">
    <name type="scientific">Ensifer canadensis</name>
    <dbReference type="NCBI Taxonomy" id="555315"/>
    <lineage>
        <taxon>Bacteria</taxon>
        <taxon>Pseudomonadati</taxon>
        <taxon>Pseudomonadota</taxon>
        <taxon>Alphaproteobacteria</taxon>
        <taxon>Hyphomicrobiales</taxon>
        <taxon>Rhizobiaceae</taxon>
        <taxon>Sinorhizobium/Ensifer group</taxon>
        <taxon>Ensifer</taxon>
    </lineage>
</organism>
<dbReference type="PANTHER" id="PTHR43557">
    <property type="entry name" value="APOPTOSIS-INDUCING FACTOR 1"/>
    <property type="match status" value="1"/>
</dbReference>
<sequence length="407" mass="43559">MSGKLVVIGGGQAAFALVAKLRALKDERPITIVASEASLPYQRPPLSKKYLLREMSLDRLLYRAEAWYGEHDVDIRLSTTVTDLDRDASRVMLSDGTSLDYETLAFATGATPRRLPASVGGDLDGVFTVRDFRDADLLAEEMKPGRRALVVGGGYIGLEAAAVARTLGLEVTVIEMADRILQRVASAATSGIVREIHRSRGVDIREGTGLNRLVGENGRVTGVELSDGSVLPVDLVIVGIGVTANDHLAHDAGLETAGGIVVDSHGRTSDPAIFAMGDCAVQPWGNMRIRLESVQNAVDQAEAVAAVIAGGVEPYAPKPWFWSDQYDVKLQIAGFGLGHDETIVRPGQREGSVSVWYFREGKLLAVDAINDAKAYVTGKKLLETGIHPDRAVIADPQSDLKALLAQA</sequence>
<keyword evidence="8" id="KW-1185">Reference proteome</keyword>
<dbReference type="PANTHER" id="PTHR43557:SF2">
    <property type="entry name" value="RIESKE DOMAIN-CONTAINING PROTEIN-RELATED"/>
    <property type="match status" value="1"/>
</dbReference>
<keyword evidence="2" id="KW-0285">Flavoprotein</keyword>
<evidence type="ECO:0000256" key="2">
    <source>
        <dbReference type="ARBA" id="ARBA00022630"/>
    </source>
</evidence>
<comment type="cofactor">
    <cofactor evidence="1">
        <name>FAD</name>
        <dbReference type="ChEBI" id="CHEBI:57692"/>
    </cofactor>
</comment>
<dbReference type="GO" id="GO:0005737">
    <property type="term" value="C:cytoplasm"/>
    <property type="evidence" value="ECO:0007669"/>
    <property type="project" value="TreeGrafter"/>
</dbReference>
<reference evidence="7 8" key="1">
    <citation type="submission" date="2020-01" db="EMBL/GenBank/DDBJ databases">
        <title>Draft genome assembly of Ensifer adhaerens T173.</title>
        <authorList>
            <person name="Craig J.E."/>
            <person name="Stinchcombe J.R."/>
        </authorList>
    </citation>
    <scope>NUCLEOTIDE SEQUENCE [LARGE SCALE GENOMIC DNA]</scope>
    <source>
        <strain evidence="7 8">T173</strain>
    </source>
</reference>
<keyword evidence="3" id="KW-0274">FAD</keyword>
<dbReference type="SUPFAM" id="SSF51905">
    <property type="entry name" value="FAD/NAD(P)-binding domain"/>
    <property type="match status" value="2"/>
</dbReference>
<dbReference type="AlphaFoldDB" id="A0AAW4FI98"/>
<evidence type="ECO:0000313" key="8">
    <source>
        <dbReference type="Proteomes" id="UP000744980"/>
    </source>
</evidence>
<dbReference type="Gene3D" id="3.50.50.60">
    <property type="entry name" value="FAD/NAD(P)-binding domain"/>
    <property type="match status" value="2"/>
</dbReference>
<dbReference type="EMBL" id="WXFA01000004">
    <property type="protein sequence ID" value="MBM3090949.1"/>
    <property type="molecule type" value="Genomic_DNA"/>
</dbReference>
<evidence type="ECO:0000259" key="6">
    <source>
        <dbReference type="Pfam" id="PF14759"/>
    </source>
</evidence>
<feature type="domain" description="Reductase C-terminal" evidence="6">
    <location>
        <begin position="320"/>
        <end position="404"/>
    </location>
</feature>
<dbReference type="InterPro" id="IPR050446">
    <property type="entry name" value="FAD-oxidoreductase/Apoptosis"/>
</dbReference>
<dbReference type="Pfam" id="PF14759">
    <property type="entry name" value="Reductase_C"/>
    <property type="match status" value="1"/>
</dbReference>
<dbReference type="PRINTS" id="PR00368">
    <property type="entry name" value="FADPNR"/>
</dbReference>
<accession>A0AAW4FI98</accession>
<protein>
    <submittedName>
        <fullName evidence="7">FAD-dependent oxidoreductase</fullName>
    </submittedName>
</protein>
<gene>
    <name evidence="7" type="ORF">GFB56_08985</name>
</gene>
<dbReference type="InterPro" id="IPR028202">
    <property type="entry name" value="Reductase_C"/>
</dbReference>
<dbReference type="Proteomes" id="UP000744980">
    <property type="component" value="Unassembled WGS sequence"/>
</dbReference>
<dbReference type="InterPro" id="IPR036188">
    <property type="entry name" value="FAD/NAD-bd_sf"/>
</dbReference>
<feature type="domain" description="FAD/NAD(P)-binding" evidence="5">
    <location>
        <begin position="4"/>
        <end position="301"/>
    </location>
</feature>
<proteinExistence type="predicted"/>
<evidence type="ECO:0000256" key="1">
    <source>
        <dbReference type="ARBA" id="ARBA00001974"/>
    </source>
</evidence>